<keyword evidence="9" id="KW-0436">Ligase</keyword>
<dbReference type="Proteomes" id="UP000783863">
    <property type="component" value="Unassembled WGS sequence"/>
</dbReference>
<dbReference type="PANTHER" id="PTHR43284">
    <property type="entry name" value="ASPARAGINE SYNTHETASE (GLUTAMINE-HYDROLYZING)"/>
    <property type="match status" value="1"/>
</dbReference>
<reference evidence="9" key="1">
    <citation type="submission" date="2021-06" db="EMBL/GenBank/DDBJ databases">
        <title>Halomicroarcula sp. F24A a new haloarchaeum isolated from saline soil.</title>
        <authorList>
            <person name="Duran-Viseras A."/>
            <person name="Sanchez-Porro C."/>
            <person name="Ventosa A."/>
        </authorList>
    </citation>
    <scope>NUCLEOTIDE SEQUENCE</scope>
    <source>
        <strain evidence="9">F24A</strain>
    </source>
</reference>
<comment type="similarity">
    <text evidence="1">Belongs to the asparagine synthetase family.</text>
</comment>
<comment type="catalytic activity">
    <reaction evidence="5">
        <text>L-aspartate + L-glutamine + ATP + H2O = L-asparagine + L-glutamate + AMP + diphosphate + H(+)</text>
        <dbReference type="Rhea" id="RHEA:12228"/>
        <dbReference type="ChEBI" id="CHEBI:15377"/>
        <dbReference type="ChEBI" id="CHEBI:15378"/>
        <dbReference type="ChEBI" id="CHEBI:29985"/>
        <dbReference type="ChEBI" id="CHEBI:29991"/>
        <dbReference type="ChEBI" id="CHEBI:30616"/>
        <dbReference type="ChEBI" id="CHEBI:33019"/>
        <dbReference type="ChEBI" id="CHEBI:58048"/>
        <dbReference type="ChEBI" id="CHEBI:58359"/>
        <dbReference type="ChEBI" id="CHEBI:456215"/>
        <dbReference type="EC" id="6.3.5.4"/>
    </reaction>
</comment>
<dbReference type="Gene3D" id="3.40.50.620">
    <property type="entry name" value="HUPs"/>
    <property type="match status" value="1"/>
</dbReference>
<dbReference type="InterPro" id="IPR017932">
    <property type="entry name" value="GATase_2_dom"/>
</dbReference>
<feature type="binding site" evidence="7">
    <location>
        <position position="95"/>
    </location>
    <ligand>
        <name>L-glutamine</name>
        <dbReference type="ChEBI" id="CHEBI:58359"/>
    </ligand>
</feature>
<comment type="caution">
    <text evidence="9">The sequence shown here is derived from an EMBL/GenBank/DDBJ whole genome shotgun (WGS) entry which is preliminary data.</text>
</comment>
<sequence>MCGIAGGYNVSDKQLLDDMTGRLEHRGPDDTGYYVSDNVMLGIRRLSVIDVAGGHQPIFNEDRSVCVVFNGEIYNYRELRERLERRGHTFRSESDTEVLVHLYEEHGRDLVTHLNGMFAFAIWDQRSDRLLLARDRLGIKPLYFMERADGLYFASEIDSLLEVTAEPSLSSTGVGYFWHLDYIPAPYTPFERISKLEPGSLLVCEGDSVTSTSYWELGAPRVTDRSERDCVRRVRGLLEDAVKKRMVADMPVGAFLSGGLDSSTIVGLMSRHSDRPVQTYSIGFEAAEFDERGHARTVADYFGTDHTEYQVDLSDASLVEEKFATMGDPVADPAIIPTSLIAERASQDSKVVTIGSGADELFGGYDSYRRELYAAGSERPTEAMLKYREPDQEHLNMETRAVDALVEGTTKESWSNFHNITQFDIEYWLPDRLLQKDDRATMSHSLEARVPFLDHRLVEESRRIPPEYLIKDGNKKHILKQAFRQLLPDEILERKKSTFSVPIGNWMAAPDSPLAGRFTEERFAPIEFVDESWIVNRYREFCNGDDSHKLTLWRALVFQIWYEEYLMS</sequence>
<keyword evidence="6" id="KW-0061">Asparagine biosynthesis</keyword>
<keyword evidence="4 6" id="KW-0315">Glutamine amidotransferase</keyword>
<dbReference type="EC" id="6.3.5.4" evidence="5"/>
<dbReference type="GO" id="GO:0004066">
    <property type="term" value="F:asparagine synthase (glutamine-hydrolyzing) activity"/>
    <property type="evidence" value="ECO:0007669"/>
    <property type="project" value="UniProtKB-EC"/>
</dbReference>
<dbReference type="PIRSF" id="PIRSF001589">
    <property type="entry name" value="Asn_synthetase_glu-h"/>
    <property type="match status" value="1"/>
</dbReference>
<proteinExistence type="inferred from homology"/>
<feature type="active site" description="For GATase activity" evidence="6">
    <location>
        <position position="2"/>
    </location>
</feature>
<dbReference type="CDD" id="cd01991">
    <property type="entry name" value="Asn_synthase_B_C"/>
    <property type="match status" value="1"/>
</dbReference>
<name>A0A8J8CET6_9EURY</name>
<evidence type="ECO:0000256" key="2">
    <source>
        <dbReference type="ARBA" id="ARBA00022741"/>
    </source>
</evidence>
<evidence type="ECO:0000256" key="7">
    <source>
        <dbReference type="PIRSR" id="PIRSR001589-2"/>
    </source>
</evidence>
<dbReference type="Gene3D" id="3.60.20.10">
    <property type="entry name" value="Glutamine Phosphoribosylpyrophosphate, subunit 1, domain 1"/>
    <property type="match status" value="1"/>
</dbReference>
<feature type="binding site" evidence="7">
    <location>
        <position position="282"/>
    </location>
    <ligand>
        <name>ATP</name>
        <dbReference type="ChEBI" id="CHEBI:30616"/>
    </ligand>
</feature>
<dbReference type="InterPro" id="IPR033738">
    <property type="entry name" value="AsnB_N"/>
</dbReference>
<dbReference type="SUPFAM" id="SSF56235">
    <property type="entry name" value="N-terminal nucleophile aminohydrolases (Ntn hydrolases)"/>
    <property type="match status" value="1"/>
</dbReference>
<organism evidence="9 10">
    <name type="scientific">Haloarcula salinisoli</name>
    <dbReference type="NCBI Taxonomy" id="2487746"/>
    <lineage>
        <taxon>Archaea</taxon>
        <taxon>Methanobacteriati</taxon>
        <taxon>Methanobacteriota</taxon>
        <taxon>Stenosarchaea group</taxon>
        <taxon>Halobacteria</taxon>
        <taxon>Halobacteriales</taxon>
        <taxon>Haloarculaceae</taxon>
        <taxon>Haloarcula</taxon>
    </lineage>
</organism>
<dbReference type="NCBIfam" id="TIGR01536">
    <property type="entry name" value="asn_synth_AEB"/>
    <property type="match status" value="1"/>
</dbReference>
<dbReference type="GO" id="GO:0005829">
    <property type="term" value="C:cytosol"/>
    <property type="evidence" value="ECO:0007669"/>
    <property type="project" value="TreeGrafter"/>
</dbReference>
<accession>A0A8J8CET6</accession>
<evidence type="ECO:0000256" key="5">
    <source>
        <dbReference type="PIRNR" id="PIRNR001589"/>
    </source>
</evidence>
<evidence type="ECO:0000256" key="3">
    <source>
        <dbReference type="ARBA" id="ARBA00022840"/>
    </source>
</evidence>
<evidence type="ECO:0000313" key="10">
    <source>
        <dbReference type="Proteomes" id="UP000783863"/>
    </source>
</evidence>
<dbReference type="InterPro" id="IPR006426">
    <property type="entry name" value="Asn_synth_AEB"/>
</dbReference>
<dbReference type="InterPro" id="IPR014729">
    <property type="entry name" value="Rossmann-like_a/b/a_fold"/>
</dbReference>
<dbReference type="Pfam" id="PF00733">
    <property type="entry name" value="Asn_synthase"/>
    <property type="match status" value="1"/>
</dbReference>
<evidence type="ECO:0000256" key="1">
    <source>
        <dbReference type="ARBA" id="ARBA00005752"/>
    </source>
</evidence>
<dbReference type="InterPro" id="IPR001962">
    <property type="entry name" value="Asn_synthase"/>
</dbReference>
<keyword evidence="2 5" id="KW-0547">Nucleotide-binding</keyword>
<dbReference type="AlphaFoldDB" id="A0A8J8CET6"/>
<evidence type="ECO:0000313" key="9">
    <source>
        <dbReference type="EMBL" id="MBX0306040.1"/>
    </source>
</evidence>
<dbReference type="InterPro" id="IPR051786">
    <property type="entry name" value="ASN_synthetase/amidase"/>
</dbReference>
<dbReference type="PROSITE" id="PS51278">
    <property type="entry name" value="GATASE_TYPE_2"/>
    <property type="match status" value="1"/>
</dbReference>
<dbReference type="InterPro" id="IPR029055">
    <property type="entry name" value="Ntn_hydrolases_N"/>
</dbReference>
<dbReference type="SUPFAM" id="SSF52402">
    <property type="entry name" value="Adenine nucleotide alpha hydrolases-like"/>
    <property type="match status" value="1"/>
</dbReference>
<dbReference type="PANTHER" id="PTHR43284:SF1">
    <property type="entry name" value="ASPARAGINE SYNTHETASE"/>
    <property type="match status" value="1"/>
</dbReference>
<feature type="domain" description="Glutamine amidotransferase type-2" evidence="8">
    <location>
        <begin position="2"/>
        <end position="207"/>
    </location>
</feature>
<dbReference type="GO" id="GO:0006529">
    <property type="term" value="P:asparagine biosynthetic process"/>
    <property type="evidence" value="ECO:0007669"/>
    <property type="project" value="UniProtKB-KW"/>
</dbReference>
<evidence type="ECO:0000259" key="8">
    <source>
        <dbReference type="PROSITE" id="PS51278"/>
    </source>
</evidence>
<keyword evidence="10" id="KW-1185">Reference proteome</keyword>
<keyword evidence="3 5" id="KW-0067">ATP-binding</keyword>
<dbReference type="Pfam" id="PF13537">
    <property type="entry name" value="GATase_7"/>
    <property type="match status" value="1"/>
</dbReference>
<keyword evidence="6" id="KW-0028">Amino-acid biosynthesis</keyword>
<gene>
    <name evidence="9" type="primary">asnB</name>
    <name evidence="9" type="ORF">EGD98_20545</name>
</gene>
<dbReference type="GO" id="GO:0005524">
    <property type="term" value="F:ATP binding"/>
    <property type="evidence" value="ECO:0007669"/>
    <property type="project" value="UniProtKB-KW"/>
</dbReference>
<dbReference type="RefSeq" id="WP_220590232.1">
    <property type="nucleotide sequence ID" value="NZ_RKLQ01000007.1"/>
</dbReference>
<dbReference type="EMBL" id="RKLQ01000007">
    <property type="protein sequence ID" value="MBX0306040.1"/>
    <property type="molecule type" value="Genomic_DNA"/>
</dbReference>
<evidence type="ECO:0000256" key="6">
    <source>
        <dbReference type="PIRSR" id="PIRSR001589-1"/>
    </source>
</evidence>
<dbReference type="CDD" id="cd00712">
    <property type="entry name" value="AsnB"/>
    <property type="match status" value="1"/>
</dbReference>
<protein>
    <recommendedName>
        <fullName evidence="5">Putative asparagine synthetase [glutamine-hydrolyzing]</fullName>
        <ecNumber evidence="5">6.3.5.4</ecNumber>
    </recommendedName>
</protein>
<evidence type="ECO:0000256" key="4">
    <source>
        <dbReference type="ARBA" id="ARBA00022962"/>
    </source>
</evidence>